<accession>A0ABQ1LLY6</accession>
<name>A0ABQ1LLY6_9PROT</name>
<keyword evidence="3" id="KW-1185">Reference proteome</keyword>
<proteinExistence type="predicted"/>
<dbReference type="RefSeq" id="WP_188425630.1">
    <property type="nucleotide sequence ID" value="NZ_BMCH01000002.1"/>
</dbReference>
<organism evidence="2 3">
    <name type="scientific">Asaia siamensis</name>
    <dbReference type="NCBI Taxonomy" id="110479"/>
    <lineage>
        <taxon>Bacteria</taxon>
        <taxon>Pseudomonadati</taxon>
        <taxon>Pseudomonadota</taxon>
        <taxon>Alphaproteobacteria</taxon>
        <taxon>Acetobacterales</taxon>
        <taxon>Acetobacteraceae</taxon>
        <taxon>Asaia</taxon>
    </lineage>
</organism>
<evidence type="ECO:0000313" key="2">
    <source>
        <dbReference type="EMBL" id="GGC26091.1"/>
    </source>
</evidence>
<dbReference type="InterPro" id="IPR002654">
    <property type="entry name" value="Glyco_trans_25"/>
</dbReference>
<gene>
    <name evidence="2" type="ORF">GCM10007207_09380</name>
</gene>
<protein>
    <recommendedName>
        <fullName evidence="1">Glycosyl transferase family 25 domain-containing protein</fullName>
    </recommendedName>
</protein>
<dbReference type="Proteomes" id="UP000637769">
    <property type="component" value="Unassembled WGS sequence"/>
</dbReference>
<dbReference type="Pfam" id="PF01755">
    <property type="entry name" value="Glyco_transf_25"/>
    <property type="match status" value="1"/>
</dbReference>
<reference evidence="3" key="1">
    <citation type="journal article" date="2019" name="Int. J. Syst. Evol. Microbiol.">
        <title>The Global Catalogue of Microorganisms (GCM) 10K type strain sequencing project: providing services to taxonomists for standard genome sequencing and annotation.</title>
        <authorList>
            <consortium name="The Broad Institute Genomics Platform"/>
            <consortium name="The Broad Institute Genome Sequencing Center for Infectious Disease"/>
            <person name="Wu L."/>
            <person name="Ma J."/>
        </authorList>
    </citation>
    <scope>NUCLEOTIDE SEQUENCE [LARGE SCALE GENOMIC DNA]</scope>
    <source>
        <strain evidence="3">CCM 7132</strain>
    </source>
</reference>
<sequence>MRRVVINREVDKERLASFFRSNGHVGLIERVTGVEGQAVSLDDLVRRGVAETGLRYTQGALGAALSHLGLWSQSVQQGAPLAIFEDDALLCRNFDTESERLIAELPEGWDVLLLGYNFNAPITIDALPGITRGTVTLDEKQMQGNAGLFANKEVVARAFRLQQAFGLCAYVVSPKGARALLARCLPLRAQEYQQLGLERMVRNVGIDVVTSYHYRQLDAFGAFPPLAISPNDKLDSSTRRGI</sequence>
<comment type="caution">
    <text evidence="2">The sequence shown here is derived from an EMBL/GenBank/DDBJ whole genome shotgun (WGS) entry which is preliminary data.</text>
</comment>
<evidence type="ECO:0000259" key="1">
    <source>
        <dbReference type="Pfam" id="PF01755"/>
    </source>
</evidence>
<feature type="domain" description="Glycosyl transferase family 25" evidence="1">
    <location>
        <begin position="55"/>
        <end position="184"/>
    </location>
</feature>
<evidence type="ECO:0000313" key="3">
    <source>
        <dbReference type="Proteomes" id="UP000637769"/>
    </source>
</evidence>
<dbReference type="EMBL" id="BMCH01000002">
    <property type="protein sequence ID" value="GGC26091.1"/>
    <property type="molecule type" value="Genomic_DNA"/>
</dbReference>